<dbReference type="InterPro" id="IPR013087">
    <property type="entry name" value="Znf_C2H2_type"/>
</dbReference>
<sequence length="289" mass="32696">LHLTIQRGRSVPPVKKCSCCPSPQYHCPFCGAGGFKPTNLSKLKIHLSGHIKKAIAYGDYTIHRCGLSCRKRQHFHCLYCTTTVLRKRDLKVHFSCCHIKHTQTPPTFDQGSNPFSLPLVQSFEMPAQTLSPATSVRTPSPVTSVQDTRLVLCAEGPSPTKPVLGPNPTSFPPTLSTLACSMKSEEVPLRLNETLPYTLPQNPLIQKCIKQPSKVKPCFSPDLVSDFVKENQTNMEAQDHDYSYNLVDAEMEENKVSFFYHVFHFVFLYICHSFMKCFPFIIKVFIFCY</sequence>
<keyword evidence="1" id="KW-0812">Transmembrane</keyword>
<gene>
    <name evidence="3" type="ORF">CHARACLAT_033585</name>
</gene>
<dbReference type="PROSITE" id="PS00028">
    <property type="entry name" value="ZINC_FINGER_C2H2_1"/>
    <property type="match status" value="1"/>
</dbReference>
<feature type="non-terminal residue" evidence="3">
    <location>
        <position position="1"/>
    </location>
</feature>
<accession>A0ABU7DFV5</accession>
<name>A0ABU7DFV5_9TELE</name>
<organism evidence="3 4">
    <name type="scientific">Characodon lateralis</name>
    <dbReference type="NCBI Taxonomy" id="208331"/>
    <lineage>
        <taxon>Eukaryota</taxon>
        <taxon>Metazoa</taxon>
        <taxon>Chordata</taxon>
        <taxon>Craniata</taxon>
        <taxon>Vertebrata</taxon>
        <taxon>Euteleostomi</taxon>
        <taxon>Actinopterygii</taxon>
        <taxon>Neopterygii</taxon>
        <taxon>Teleostei</taxon>
        <taxon>Neoteleostei</taxon>
        <taxon>Acanthomorphata</taxon>
        <taxon>Ovalentaria</taxon>
        <taxon>Atherinomorphae</taxon>
        <taxon>Cyprinodontiformes</taxon>
        <taxon>Goodeidae</taxon>
        <taxon>Characodon</taxon>
    </lineage>
</organism>
<keyword evidence="1" id="KW-0472">Membrane</keyword>
<evidence type="ECO:0000313" key="3">
    <source>
        <dbReference type="EMBL" id="MED6272739.1"/>
    </source>
</evidence>
<reference evidence="3 4" key="1">
    <citation type="submission" date="2021-06" db="EMBL/GenBank/DDBJ databases">
        <authorList>
            <person name="Palmer J.M."/>
        </authorList>
    </citation>
    <scope>NUCLEOTIDE SEQUENCE [LARGE SCALE GENOMIC DNA]</scope>
    <source>
        <strain evidence="3 4">CL_MEX2019</strain>
        <tissue evidence="3">Muscle</tissue>
    </source>
</reference>
<feature type="domain" description="C2H2-type" evidence="2">
    <location>
        <begin position="77"/>
        <end position="98"/>
    </location>
</feature>
<evidence type="ECO:0000256" key="1">
    <source>
        <dbReference type="SAM" id="Phobius"/>
    </source>
</evidence>
<dbReference type="EMBL" id="JAHUTJ010023982">
    <property type="protein sequence ID" value="MED6272739.1"/>
    <property type="molecule type" value="Genomic_DNA"/>
</dbReference>
<proteinExistence type="predicted"/>
<keyword evidence="1" id="KW-1133">Transmembrane helix</keyword>
<feature type="transmembrane region" description="Helical" evidence="1">
    <location>
        <begin position="258"/>
        <end position="286"/>
    </location>
</feature>
<keyword evidence="4" id="KW-1185">Reference proteome</keyword>
<comment type="caution">
    <text evidence="3">The sequence shown here is derived from an EMBL/GenBank/DDBJ whole genome shotgun (WGS) entry which is preliminary data.</text>
</comment>
<evidence type="ECO:0000259" key="2">
    <source>
        <dbReference type="PROSITE" id="PS00028"/>
    </source>
</evidence>
<protein>
    <recommendedName>
        <fullName evidence="2">C2H2-type domain-containing protein</fullName>
    </recommendedName>
</protein>
<dbReference type="Proteomes" id="UP001352852">
    <property type="component" value="Unassembled WGS sequence"/>
</dbReference>
<evidence type="ECO:0000313" key="4">
    <source>
        <dbReference type="Proteomes" id="UP001352852"/>
    </source>
</evidence>